<evidence type="ECO:0000313" key="2">
    <source>
        <dbReference type="Proteomes" id="UP001065298"/>
    </source>
</evidence>
<accession>A0ACC0QKX4</accession>
<sequence length="1433" mass="159307">MDQKRGWSCDQAAANSPYPPKRQKTLRYSPTDAFPHSQYTIAWICALHIEMAAARAMLDDIHPDLSQDASDKNTYMLGSIGPHNIVIACLPNGHYGTNNAASVSTHLLRSFPSIRKGFMVGIGGGVPSRADIRLGDVVVGTRVMQYDLGKIVDGNIQRTAVAKIPSYSLQTAVSNLRSKHELEPSRVPAILQDMAAKYPEYGHPASPDRLFLATYKHDPQFSSCSACDQSKTLPKSTRMPNHPKIHHGAIASGNQVMKDSLARDDIARKLDIICFEMEAAGLMDILPCLPIRGICDYADSHKSKEWQKYAAATAAAYAKELIEILPAHNEILDNADVANPSLQDELLNRRRLLLDSFKFEQIDSRKISIETAHSKTCHWFLEDPQYLEWLDPQKHAQHHGFLWIRGKPGTGKSTIMKFIYLKTKRKKSHTPSVTASFFFHARGEDLEKSIPGMYRSLLLQLLEGYLDLQEVLDDTDLVPRGQLGCPQLNVLKDLFHNAVSKLGQRTLTCFIDALDECDEQQVMEMVRYFEELAESCASTGVQIRICFSSRHYPYIHIRHGIELTLEHQQGHSDDMSNYIQSNLRITSTALVEELRPQMIEKAAGVFLWVVLVVDILNKENRRGRLALRKRLAEVPSGLSELFKDILRRDENNMEDLLLCILWILCAKRPLRPEEYYHALWSGLALKDLVDPEIPDVTASDSTECVESYVITSSKGLAEITKAKSSTVQFMHESVRDFLVKDRGLQELWPDLGFDWQSSGHERLKQCCSMYLNSEPVRACFGSIGPKTRPNDLLGVSQHYPFLEYASQYVLYHSNAAAQAIPQAEFLSPTSTADWADTLNCFEKFKIRQYSSKASLIYILADKGFSALIRTWLQDNRSIDIRGERYEHPLFAAVANGHKHAVAALLNSTSSICEGVDTVEGFGSKMDFVKYKGRTPLTWAAQEGLTSVVELLVQNGTDVDGVDWEDCTPLMRASEAGHQAVVAFLIKAGVAIESRYAHKAASLALKNGRASILKLFTLANANWDLDPETLRMGLKSTLERGSEEMVKFLIEEGVDLGAQDSWCHTALSLALKNNHATTLKLLIEAYADWDVNPKDLQAALRTSAAWGNDEMVKLLVKKGVEINDQDSRGNTALSCASSNGHMSTVKLLIENSAQIEPDLRGKTPRLALIEASTNGHVEVARLLLEWGANIETRVEDGRTPLIAASIRRHETLARLLTEQGADVNAQDKDGKSPLHYTAESSRFWVPERLRVSVTQLLLRNGATIDARDSSGQTPLLTACVYGQKAAQRLLIEQGADVNARDKEGNTPLFWACYFGESNGEPLLLIEKGADVNAKTEKGKTPLHKLCESLHRLGNNAELVPVLIDKGADIHARDSEGSTPLHLAVVGNSPSVVKLLVERGAHVDDRNREGHTPESLAKKKKLRADNPLILALKGL</sequence>
<dbReference type="EMBL" id="CM046511">
    <property type="protein sequence ID" value="KAI8657767.1"/>
    <property type="molecule type" value="Genomic_DNA"/>
</dbReference>
<organism evidence="1 2">
    <name type="scientific">Fusarium keratoplasticum</name>
    <dbReference type="NCBI Taxonomy" id="1328300"/>
    <lineage>
        <taxon>Eukaryota</taxon>
        <taxon>Fungi</taxon>
        <taxon>Dikarya</taxon>
        <taxon>Ascomycota</taxon>
        <taxon>Pezizomycotina</taxon>
        <taxon>Sordariomycetes</taxon>
        <taxon>Hypocreomycetidae</taxon>
        <taxon>Hypocreales</taxon>
        <taxon>Nectriaceae</taxon>
        <taxon>Fusarium</taxon>
        <taxon>Fusarium solani species complex</taxon>
    </lineage>
</organism>
<proteinExistence type="predicted"/>
<keyword evidence="2" id="KW-1185">Reference proteome</keyword>
<dbReference type="Proteomes" id="UP001065298">
    <property type="component" value="Chromosome 9"/>
</dbReference>
<name>A0ACC0QKX4_9HYPO</name>
<reference evidence="1" key="1">
    <citation type="submission" date="2022-06" db="EMBL/GenBank/DDBJ databases">
        <title>Fusarium solani species complex genomes reveal bases of compartmentalisation and animal pathogenesis.</title>
        <authorList>
            <person name="Tsai I.J."/>
        </authorList>
    </citation>
    <scope>NUCLEOTIDE SEQUENCE</scope>
    <source>
        <strain evidence="1">Fu6.1</strain>
    </source>
</reference>
<gene>
    <name evidence="1" type="ORF">NCS57_01155900</name>
</gene>
<comment type="caution">
    <text evidence="1">The sequence shown here is derived from an EMBL/GenBank/DDBJ whole genome shotgun (WGS) entry which is preliminary data.</text>
</comment>
<protein>
    <submittedName>
        <fullName evidence="1">Uncharacterized protein</fullName>
    </submittedName>
</protein>
<evidence type="ECO:0000313" key="1">
    <source>
        <dbReference type="EMBL" id="KAI8657767.1"/>
    </source>
</evidence>